<dbReference type="EMBL" id="AP018712">
    <property type="protein sequence ID" value="BBE30024.1"/>
    <property type="molecule type" value="Genomic_DNA"/>
</dbReference>
<proteinExistence type="predicted"/>
<organism evidence="1 2">
    <name type="scientific">Tepiditoga spiralis</name>
    <dbReference type="NCBI Taxonomy" id="2108365"/>
    <lineage>
        <taxon>Bacteria</taxon>
        <taxon>Thermotogati</taxon>
        <taxon>Thermotogota</taxon>
        <taxon>Thermotogae</taxon>
        <taxon>Petrotogales</taxon>
        <taxon>Petrotogaceae</taxon>
        <taxon>Tepiditoga</taxon>
    </lineage>
</organism>
<dbReference type="RefSeq" id="WP_190615163.1">
    <property type="nucleotide sequence ID" value="NZ_AP018712.1"/>
</dbReference>
<dbReference type="AlphaFoldDB" id="A0A7G1G4S9"/>
<reference evidence="1 2" key="1">
    <citation type="submission" date="2018-06" db="EMBL/GenBank/DDBJ databases">
        <title>Genome sequencing of Oceanotoga sp. sy52.</title>
        <authorList>
            <person name="Mori K."/>
        </authorList>
    </citation>
    <scope>NUCLEOTIDE SEQUENCE [LARGE SCALE GENOMIC DNA]</scope>
    <source>
        <strain evidence="2">sy52</strain>
    </source>
</reference>
<dbReference type="Proteomes" id="UP000516361">
    <property type="component" value="Chromosome"/>
</dbReference>
<dbReference type="KEGG" id="ocy:OSSY52_01650"/>
<name>A0A7G1G4S9_9BACT</name>
<gene>
    <name evidence="1" type="ORF">OSSY52_01650</name>
</gene>
<protein>
    <submittedName>
        <fullName evidence="1">Uncharacterized protein</fullName>
    </submittedName>
</protein>
<evidence type="ECO:0000313" key="1">
    <source>
        <dbReference type="EMBL" id="BBE30024.1"/>
    </source>
</evidence>
<sequence length="81" mass="9403">MIDEKTIQEIIAACTSDARLFSIIEDLKTKTKEERFVIRKKASIILSKVNGIEKEALKFYYIITEDGVIEEILRRLKRGKT</sequence>
<evidence type="ECO:0000313" key="2">
    <source>
        <dbReference type="Proteomes" id="UP000516361"/>
    </source>
</evidence>
<accession>A0A7G1G4S9</accession>
<keyword evidence="2" id="KW-1185">Reference proteome</keyword>
<dbReference type="InParanoid" id="A0A7G1G4S9"/>